<dbReference type="GO" id="GO:0016874">
    <property type="term" value="F:ligase activity"/>
    <property type="evidence" value="ECO:0007669"/>
    <property type="project" value="UniProtKB-KW"/>
</dbReference>
<dbReference type="RefSeq" id="WP_184520783.1">
    <property type="nucleotide sequence ID" value="NZ_JACIJD010000020.1"/>
</dbReference>
<dbReference type="SUPFAM" id="SSF55144">
    <property type="entry name" value="LigT-like"/>
    <property type="match status" value="1"/>
</dbReference>
<name>A0A840YGP6_9PROT</name>
<reference evidence="1 2" key="1">
    <citation type="submission" date="2020-08" db="EMBL/GenBank/DDBJ databases">
        <title>Genomic Encyclopedia of Type Strains, Phase IV (KMG-IV): sequencing the most valuable type-strain genomes for metagenomic binning, comparative biology and taxonomic classification.</title>
        <authorList>
            <person name="Goeker M."/>
        </authorList>
    </citation>
    <scope>NUCLEOTIDE SEQUENCE [LARGE SCALE GENOMIC DNA]</scope>
    <source>
        <strain evidence="1 2">DSM 25622</strain>
    </source>
</reference>
<accession>A0A840YGP6</accession>
<keyword evidence="2" id="KW-1185">Reference proteome</keyword>
<sequence>MSHDESARGGAGGPAPLILTLRFDEAAFARLDALRRAHFPPERNLIPAHLTLFHALPGEAIEEIADNLRTACAGTPPVPLTFTGPRSLGRGVALEVEAPPLLRLRRLLAQHWSPWLTRQDAAGWRPHVTVQNKVTPEAARALLEGMAAGFTPWEARGEGLLLWHYRGGPWEAAGDFPFLG</sequence>
<evidence type="ECO:0000313" key="1">
    <source>
        <dbReference type="EMBL" id="MBB5695587.1"/>
    </source>
</evidence>
<protein>
    <submittedName>
        <fullName evidence="1">2'-5' RNA ligase</fullName>
    </submittedName>
</protein>
<gene>
    <name evidence="1" type="ORF">FHS87_003648</name>
</gene>
<proteinExistence type="predicted"/>
<keyword evidence="1" id="KW-0436">Ligase</keyword>
<dbReference type="Pfam" id="PF13563">
    <property type="entry name" value="2_5_RNA_ligase2"/>
    <property type="match status" value="1"/>
</dbReference>
<evidence type="ECO:0000313" key="2">
    <source>
        <dbReference type="Proteomes" id="UP000580654"/>
    </source>
</evidence>
<dbReference type="AlphaFoldDB" id="A0A840YGP6"/>
<dbReference type="Gene3D" id="3.90.1140.10">
    <property type="entry name" value="Cyclic phosphodiesterase"/>
    <property type="match status" value="1"/>
</dbReference>
<dbReference type="InterPro" id="IPR009097">
    <property type="entry name" value="Cyclic_Pdiesterase"/>
</dbReference>
<comment type="caution">
    <text evidence="1">The sequence shown here is derived from an EMBL/GenBank/DDBJ whole genome shotgun (WGS) entry which is preliminary data.</text>
</comment>
<organism evidence="1 2">
    <name type="scientific">Muricoccus pecuniae</name>
    <dbReference type="NCBI Taxonomy" id="693023"/>
    <lineage>
        <taxon>Bacteria</taxon>
        <taxon>Pseudomonadati</taxon>
        <taxon>Pseudomonadota</taxon>
        <taxon>Alphaproteobacteria</taxon>
        <taxon>Acetobacterales</taxon>
        <taxon>Roseomonadaceae</taxon>
        <taxon>Muricoccus</taxon>
    </lineage>
</organism>
<dbReference type="Proteomes" id="UP000580654">
    <property type="component" value="Unassembled WGS sequence"/>
</dbReference>
<dbReference type="EMBL" id="JACIJD010000020">
    <property type="protein sequence ID" value="MBB5695587.1"/>
    <property type="molecule type" value="Genomic_DNA"/>
</dbReference>